<evidence type="ECO:0000256" key="1">
    <source>
        <dbReference type="ARBA" id="ARBA00002869"/>
    </source>
</evidence>
<dbReference type="GO" id="GO:0005737">
    <property type="term" value="C:cytoplasm"/>
    <property type="evidence" value="ECO:0007669"/>
    <property type="project" value="UniProtKB-UniRule"/>
</dbReference>
<evidence type="ECO:0000256" key="3">
    <source>
        <dbReference type="ARBA" id="ARBA00005638"/>
    </source>
</evidence>
<dbReference type="Pfam" id="PF03900">
    <property type="entry name" value="Porphobil_deamC"/>
    <property type="match status" value="1"/>
</dbReference>
<dbReference type="PANTHER" id="PTHR11557:SF0">
    <property type="entry name" value="PORPHOBILINOGEN DEAMINASE"/>
    <property type="match status" value="1"/>
</dbReference>
<dbReference type="Proteomes" id="UP001321786">
    <property type="component" value="Chromosome"/>
</dbReference>
<evidence type="ECO:0000313" key="12">
    <source>
        <dbReference type="Proteomes" id="UP001321786"/>
    </source>
</evidence>
<dbReference type="HAMAP" id="MF_00260">
    <property type="entry name" value="Porphobil_deam"/>
    <property type="match status" value="1"/>
</dbReference>
<feature type="domain" description="Porphobilinogen deaminase N-terminal" evidence="9">
    <location>
        <begin position="3"/>
        <end position="207"/>
    </location>
</feature>
<dbReference type="InterPro" id="IPR022418">
    <property type="entry name" value="Porphobilinogen_deaminase_C"/>
</dbReference>
<evidence type="ECO:0000256" key="6">
    <source>
        <dbReference type="ARBA" id="ARBA00023244"/>
    </source>
</evidence>
<evidence type="ECO:0000256" key="2">
    <source>
        <dbReference type="ARBA" id="ARBA00004735"/>
    </source>
</evidence>
<comment type="subunit">
    <text evidence="4 8">Monomer.</text>
</comment>
<gene>
    <name evidence="8 11" type="primary">hemC</name>
    <name evidence="11" type="ORF">HLPR_10650</name>
</gene>
<dbReference type="PROSITE" id="PS00533">
    <property type="entry name" value="PORPHOBILINOGEN_DEAM"/>
    <property type="match status" value="1"/>
</dbReference>
<dbReference type="PRINTS" id="PR00151">
    <property type="entry name" value="PORPHBDMNASE"/>
</dbReference>
<evidence type="ECO:0000256" key="7">
    <source>
        <dbReference type="ARBA" id="ARBA00048169"/>
    </source>
</evidence>
<proteinExistence type="inferred from homology"/>
<comment type="similarity">
    <text evidence="3 8">Belongs to the HMBS family.</text>
</comment>
<keyword evidence="5 8" id="KW-0808">Transferase</keyword>
<name>A0AAU9E2H8_9FIRM</name>
<dbReference type="Pfam" id="PF01379">
    <property type="entry name" value="Porphobil_deam"/>
    <property type="match status" value="1"/>
</dbReference>
<dbReference type="NCBIfam" id="TIGR00212">
    <property type="entry name" value="hemC"/>
    <property type="match status" value="1"/>
</dbReference>
<evidence type="ECO:0000256" key="8">
    <source>
        <dbReference type="HAMAP-Rule" id="MF_00260"/>
    </source>
</evidence>
<dbReference type="InterPro" id="IPR000860">
    <property type="entry name" value="HemC"/>
</dbReference>
<dbReference type="GO" id="GO:0004418">
    <property type="term" value="F:hydroxymethylbilane synthase activity"/>
    <property type="evidence" value="ECO:0007669"/>
    <property type="project" value="UniProtKB-UniRule"/>
</dbReference>
<dbReference type="FunFam" id="3.40.190.10:FF:000005">
    <property type="entry name" value="Porphobilinogen deaminase"/>
    <property type="match status" value="1"/>
</dbReference>
<dbReference type="InterPro" id="IPR022419">
    <property type="entry name" value="Porphobilin_deaminase_cofac_BS"/>
</dbReference>
<dbReference type="PIRSF" id="PIRSF001438">
    <property type="entry name" value="4pyrrol_synth_OHMeBilane_synth"/>
    <property type="match status" value="1"/>
</dbReference>
<dbReference type="SUPFAM" id="SSF53850">
    <property type="entry name" value="Periplasmic binding protein-like II"/>
    <property type="match status" value="1"/>
</dbReference>
<evidence type="ECO:0000256" key="5">
    <source>
        <dbReference type="ARBA" id="ARBA00022679"/>
    </source>
</evidence>
<dbReference type="SUPFAM" id="SSF54782">
    <property type="entry name" value="Porphobilinogen deaminase (hydroxymethylbilane synthase), C-terminal domain"/>
    <property type="match status" value="1"/>
</dbReference>
<dbReference type="PANTHER" id="PTHR11557">
    <property type="entry name" value="PORPHOBILINOGEN DEAMINASE"/>
    <property type="match status" value="1"/>
</dbReference>
<evidence type="ECO:0000313" key="11">
    <source>
        <dbReference type="EMBL" id="BEP28734.1"/>
    </source>
</evidence>
<protein>
    <recommendedName>
        <fullName evidence="8">Porphobilinogen deaminase</fullName>
        <shortName evidence="8">PBG</shortName>
        <ecNumber evidence="8">2.5.1.61</ecNumber>
    </recommendedName>
    <alternativeName>
        <fullName evidence="8">Hydroxymethylbilane synthase</fullName>
        <shortName evidence="8">HMBS</shortName>
    </alternativeName>
    <alternativeName>
        <fullName evidence="8">Pre-uroporphyrinogen synthase</fullName>
    </alternativeName>
</protein>
<dbReference type="InterPro" id="IPR022417">
    <property type="entry name" value="Porphobilin_deaminase_N"/>
</dbReference>
<organism evidence="11 12">
    <name type="scientific">Helicovermis profundi</name>
    <dbReference type="NCBI Taxonomy" id="3065157"/>
    <lineage>
        <taxon>Bacteria</taxon>
        <taxon>Bacillati</taxon>
        <taxon>Bacillota</taxon>
        <taxon>Clostridia</taxon>
        <taxon>Helicovermis</taxon>
    </lineage>
</organism>
<reference evidence="11 12" key="1">
    <citation type="submission" date="2023-08" db="EMBL/GenBank/DDBJ databases">
        <title>Helicovermis profunda gen. nov., sp. nov., a novel mesophilic, fermentative bacterium within the Bacillota from a deep-sea hydrothermal vent chimney.</title>
        <authorList>
            <person name="Miyazaki U."/>
            <person name="Mizutani D."/>
            <person name="Hashimoto Y."/>
            <person name="Tame A."/>
            <person name="Sawayama S."/>
            <person name="Miyazaki J."/>
            <person name="Takai K."/>
            <person name="Nakagawa S."/>
        </authorList>
    </citation>
    <scope>NUCLEOTIDE SEQUENCE [LARGE SCALE GENOMIC DNA]</scope>
    <source>
        <strain evidence="11 12">S502</strain>
    </source>
</reference>
<evidence type="ECO:0000259" key="9">
    <source>
        <dbReference type="Pfam" id="PF01379"/>
    </source>
</evidence>
<dbReference type="FunFam" id="3.40.190.10:FF:000004">
    <property type="entry name" value="Porphobilinogen deaminase"/>
    <property type="match status" value="1"/>
</dbReference>
<dbReference type="InterPro" id="IPR036803">
    <property type="entry name" value="Porphobilinogen_deaminase_C_sf"/>
</dbReference>
<comment type="miscellaneous">
    <text evidence="8">The porphobilinogen subunits are added to the dipyrromethane group.</text>
</comment>
<dbReference type="EC" id="2.5.1.61" evidence="8"/>
<keyword evidence="12" id="KW-1185">Reference proteome</keyword>
<dbReference type="Gene3D" id="3.40.190.10">
    <property type="entry name" value="Periplasmic binding protein-like II"/>
    <property type="match status" value="2"/>
</dbReference>
<evidence type="ECO:0000259" key="10">
    <source>
        <dbReference type="Pfam" id="PF03900"/>
    </source>
</evidence>
<accession>A0AAU9E2H8</accession>
<dbReference type="AlphaFoldDB" id="A0AAU9E2H8"/>
<keyword evidence="6 8" id="KW-0627">Porphyrin biosynthesis</keyword>
<dbReference type="EMBL" id="AP028654">
    <property type="protein sequence ID" value="BEP28734.1"/>
    <property type="molecule type" value="Genomic_DNA"/>
</dbReference>
<comment type="catalytic activity">
    <reaction evidence="7 8">
        <text>4 porphobilinogen + H2O = hydroxymethylbilane + 4 NH4(+)</text>
        <dbReference type="Rhea" id="RHEA:13185"/>
        <dbReference type="ChEBI" id="CHEBI:15377"/>
        <dbReference type="ChEBI" id="CHEBI:28938"/>
        <dbReference type="ChEBI" id="CHEBI:57845"/>
        <dbReference type="ChEBI" id="CHEBI:58126"/>
        <dbReference type="EC" id="2.5.1.61"/>
    </reaction>
</comment>
<comment type="pathway">
    <text evidence="2">Porphyrin-containing compound metabolism; protoporphyrin-IX biosynthesis; coproporphyrinogen-III from 5-aminolevulinate: step 2/4.</text>
</comment>
<dbReference type="RefSeq" id="WP_338537040.1">
    <property type="nucleotide sequence ID" value="NZ_AP028654.1"/>
</dbReference>
<dbReference type="KEGG" id="hprf:HLPR_10650"/>
<feature type="domain" description="Porphobilinogen deaminase C-terminal" evidence="10">
    <location>
        <begin position="223"/>
        <end position="294"/>
    </location>
</feature>
<comment type="cofactor">
    <cofactor evidence="8">
        <name>dipyrromethane</name>
        <dbReference type="ChEBI" id="CHEBI:60342"/>
    </cofactor>
    <text evidence="8">Binds 1 dipyrromethane group covalently.</text>
</comment>
<comment type="function">
    <text evidence="1 8">Tetrapolymerization of the monopyrrole PBG into the hydroxymethylbilane pre-uroporphyrinogen in several discrete steps.</text>
</comment>
<dbReference type="GO" id="GO:0006782">
    <property type="term" value="P:protoporphyrinogen IX biosynthetic process"/>
    <property type="evidence" value="ECO:0007669"/>
    <property type="project" value="UniProtKB-UniRule"/>
</dbReference>
<evidence type="ECO:0000256" key="4">
    <source>
        <dbReference type="ARBA" id="ARBA00011245"/>
    </source>
</evidence>
<dbReference type="Gene3D" id="3.30.160.40">
    <property type="entry name" value="Porphobilinogen deaminase, C-terminal domain"/>
    <property type="match status" value="1"/>
</dbReference>
<sequence>MKLVVGTRGSNLALTQTKQIVNELEKKGHTVEIKIIKTKGDKILDKSLDKIGDKGLFVKELESELLEGKIDFAVHSFKDMPTEMEEDLFIVPIPKREERKDVLVLNPKYSSLSELPKGSIIGTGSTRRIIQLKSIRDDLNFFPVRGNIETRIKKIESENFGGIVLAYAALKRLNLTNKISYIFSEEEILPAPAQGALAIQVRKSNKGLIRVFNEISDEDDDIEVKCEREFMRLMDGGCHSPIGASAKTNEEEIELTGIFGSENLLKVVRKAQKGKKQNYKNIALILSKKIKEELNNEK</sequence>
<feature type="modified residue" description="S-(dipyrrolylmethanemethyl)cysteine" evidence="8">
    <location>
        <position position="238"/>
    </location>
</feature>